<dbReference type="InterPro" id="IPR009010">
    <property type="entry name" value="Asp_de-COase-like_dom_sf"/>
</dbReference>
<dbReference type="SUPFAM" id="SSF52540">
    <property type="entry name" value="P-loop containing nucleoside triphosphate hydrolases"/>
    <property type="match status" value="2"/>
</dbReference>
<dbReference type="Gene3D" id="1.10.8.60">
    <property type="match status" value="2"/>
</dbReference>
<dbReference type="InterPro" id="IPR029067">
    <property type="entry name" value="CDC48_domain_2-like_sf"/>
</dbReference>
<dbReference type="CDD" id="cd19511">
    <property type="entry name" value="RecA-like_CDC48_r2-like"/>
    <property type="match status" value="1"/>
</dbReference>
<evidence type="ECO:0000256" key="2">
    <source>
        <dbReference type="ARBA" id="ARBA00022737"/>
    </source>
</evidence>
<dbReference type="PANTHER" id="PTHR23077">
    <property type="entry name" value="AAA-FAMILY ATPASE"/>
    <property type="match status" value="1"/>
</dbReference>
<gene>
    <name evidence="7" type="ORF">ACFQE6_11050</name>
</gene>
<dbReference type="InterPro" id="IPR041569">
    <property type="entry name" value="AAA_lid_3"/>
</dbReference>
<dbReference type="FunFam" id="1.10.8.60:FF:000178">
    <property type="entry name" value="CDC48/VCP homolog, AAA superfamily"/>
    <property type="match status" value="1"/>
</dbReference>
<evidence type="ECO:0000256" key="4">
    <source>
        <dbReference type="ARBA" id="ARBA00022840"/>
    </source>
</evidence>
<dbReference type="AlphaFoldDB" id="A0ABD5SKE5"/>
<feature type="domain" description="CDC48 N-terminal subdomain" evidence="6">
    <location>
        <begin position="2"/>
        <end position="86"/>
    </location>
</feature>
<comment type="similarity">
    <text evidence="1">Belongs to the AAA ATPase family. CDC48 subfamily.</text>
</comment>
<dbReference type="InterPro" id="IPR050168">
    <property type="entry name" value="AAA_ATPase_domain"/>
</dbReference>
<sequence length="728" mass="78426">MELIVKTLADRDPGHGLTVVSRQTLAELALDSGDFLLARGSDGNRAVTQVMPSDDIEDGTIRTNELIRRTADVDIGETVTVEPVEVSPADSITVALPKGFDDGTTLDLSLRDELISRAVVVGQVVPVSVRSRAVDDPARRTVPVRITAASPGDIVLVRDWTRISVAPDPAEDLSAAVDRPGGSTGVTFTDIGGLDAELARIRETVELPLCSPDLFGRLGIEPTNGVLLYGPPGTGKTLIVRAIANEANIHVETVSGPAVVSTHRDETAERLRNRFENAAANEPAIVFIDELDAIAGTQNDTGNSIDGVGPLVSLMDDFEADNRLVVIGTTTQPETLDPALRRSGRFDREIEIGVPDRDGREEILRILTRGMPLAADVDVASLAECTHGFVGADLESLTREAALHTLRRNDVHPDEAHPDDAALASMTLTAADFEAALRSTTPSALREVFVEVPDATWDDVGGLTETIQRLRETVQWPLEHPDAFDRVALRPAKGVLLHGPPGTGKTLLAKVVANEAQSNFISIKGPELLNKYVGESEKGVRDVFEKARTNAPTVLFFDEIDAIAAERGGASADSSVSERVVSQLLTELDGLEELEDVVVIATTNRPDLLDDALMRPGRFDRHVHVDAPDEDARRQIFTVHTRDRPLAADVDLDVLAERTDGHVGADIEAICREAATVAVRQYVDSTTTDPDQITLTAAHFDAAIEEIDRHDDDRFVDLDLAGNETSPE</sequence>
<dbReference type="InterPro" id="IPR003960">
    <property type="entry name" value="ATPase_AAA_CS"/>
</dbReference>
<dbReference type="Gene3D" id="3.40.50.300">
    <property type="entry name" value="P-loop containing nucleotide triphosphate hydrolases"/>
    <property type="match status" value="2"/>
</dbReference>
<dbReference type="FunFam" id="3.40.50.300:FF:000018">
    <property type="entry name" value="Cell division control 48"/>
    <property type="match status" value="1"/>
</dbReference>
<dbReference type="InterPro" id="IPR003338">
    <property type="entry name" value="CDC4_N-term_subdom"/>
</dbReference>
<dbReference type="SMART" id="SM00382">
    <property type="entry name" value="AAA"/>
    <property type="match status" value="2"/>
</dbReference>
<keyword evidence="8" id="KW-1185">Reference proteome</keyword>
<evidence type="ECO:0000259" key="6">
    <source>
        <dbReference type="SMART" id="SM01073"/>
    </source>
</evidence>
<dbReference type="PROSITE" id="PS00674">
    <property type="entry name" value="AAA"/>
    <property type="match status" value="1"/>
</dbReference>
<dbReference type="InterPro" id="IPR027417">
    <property type="entry name" value="P-loop_NTPase"/>
</dbReference>
<accession>A0ABD5SKE5</accession>
<dbReference type="SUPFAM" id="SSF50692">
    <property type="entry name" value="ADC-like"/>
    <property type="match status" value="1"/>
</dbReference>
<reference evidence="7 8" key="1">
    <citation type="journal article" date="2019" name="Int. J. Syst. Evol. Microbiol.">
        <title>The Global Catalogue of Microorganisms (GCM) 10K type strain sequencing project: providing services to taxonomists for standard genome sequencing and annotation.</title>
        <authorList>
            <consortium name="The Broad Institute Genomics Platform"/>
            <consortium name="The Broad Institute Genome Sequencing Center for Infectious Disease"/>
            <person name="Wu L."/>
            <person name="Ma J."/>
        </authorList>
    </citation>
    <scope>NUCLEOTIDE SEQUENCE [LARGE SCALE GENOMIC DNA]</scope>
    <source>
        <strain evidence="7 8">LMG 29247</strain>
    </source>
</reference>
<dbReference type="InterPro" id="IPR003959">
    <property type="entry name" value="ATPase_AAA_core"/>
</dbReference>
<dbReference type="EMBL" id="JBHSWV010000149">
    <property type="protein sequence ID" value="MFC6765504.1"/>
    <property type="molecule type" value="Genomic_DNA"/>
</dbReference>
<dbReference type="InterPro" id="IPR004201">
    <property type="entry name" value="Cdc48_dom2"/>
</dbReference>
<name>A0ABD5SKE5_9EURY</name>
<dbReference type="PANTHER" id="PTHR23077:SF171">
    <property type="entry name" value="NUCLEAR VALOSIN-CONTAINING PROTEIN-LIKE"/>
    <property type="match status" value="1"/>
</dbReference>
<dbReference type="RefSeq" id="WP_273738527.1">
    <property type="nucleotide sequence ID" value="NZ_JAQIVI010000149.1"/>
</dbReference>
<dbReference type="Gene3D" id="2.40.40.20">
    <property type="match status" value="1"/>
</dbReference>
<dbReference type="Pfam" id="PF17862">
    <property type="entry name" value="AAA_lid_3"/>
    <property type="match status" value="2"/>
</dbReference>
<comment type="caution">
    <text evidence="7">The sequence shown here is derived from an EMBL/GenBank/DDBJ whole genome shotgun (WGS) entry which is preliminary data.</text>
</comment>
<organism evidence="7 8">
    <name type="scientific">Natrinema soli</name>
    <dbReference type="NCBI Taxonomy" id="1930624"/>
    <lineage>
        <taxon>Archaea</taxon>
        <taxon>Methanobacteriati</taxon>
        <taxon>Methanobacteriota</taxon>
        <taxon>Stenosarchaea group</taxon>
        <taxon>Halobacteria</taxon>
        <taxon>Halobacteriales</taxon>
        <taxon>Natrialbaceae</taxon>
        <taxon>Natrinema</taxon>
    </lineage>
</organism>
<evidence type="ECO:0000313" key="7">
    <source>
        <dbReference type="EMBL" id="MFC6765504.1"/>
    </source>
</evidence>
<dbReference type="Proteomes" id="UP001596383">
    <property type="component" value="Unassembled WGS sequence"/>
</dbReference>
<feature type="domain" description="AAA+ ATPase" evidence="5">
    <location>
        <begin position="491"/>
        <end position="629"/>
    </location>
</feature>
<evidence type="ECO:0000313" key="8">
    <source>
        <dbReference type="Proteomes" id="UP001596383"/>
    </source>
</evidence>
<evidence type="ECO:0000256" key="1">
    <source>
        <dbReference type="ARBA" id="ARBA00009833"/>
    </source>
</evidence>
<keyword evidence="4" id="KW-0067">ATP-binding</keyword>
<evidence type="ECO:0000256" key="3">
    <source>
        <dbReference type="ARBA" id="ARBA00022741"/>
    </source>
</evidence>
<dbReference type="GO" id="GO:0005524">
    <property type="term" value="F:ATP binding"/>
    <property type="evidence" value="ECO:0007669"/>
    <property type="project" value="UniProtKB-KW"/>
</dbReference>
<dbReference type="InterPro" id="IPR003593">
    <property type="entry name" value="AAA+_ATPase"/>
</dbReference>
<dbReference type="Pfam" id="PF02359">
    <property type="entry name" value="CDC48_N"/>
    <property type="match status" value="1"/>
</dbReference>
<dbReference type="SUPFAM" id="SSF54585">
    <property type="entry name" value="Cdc48 domain 2-like"/>
    <property type="match status" value="1"/>
</dbReference>
<dbReference type="SMART" id="SM01073">
    <property type="entry name" value="CDC48_N"/>
    <property type="match status" value="1"/>
</dbReference>
<feature type="domain" description="AAA+ ATPase" evidence="5">
    <location>
        <begin position="222"/>
        <end position="356"/>
    </location>
</feature>
<evidence type="ECO:0000259" key="5">
    <source>
        <dbReference type="SMART" id="SM00382"/>
    </source>
</evidence>
<keyword evidence="2" id="KW-0677">Repeat</keyword>
<proteinExistence type="inferred from homology"/>
<dbReference type="GO" id="GO:0005737">
    <property type="term" value="C:cytoplasm"/>
    <property type="evidence" value="ECO:0007669"/>
    <property type="project" value="UniProtKB-ARBA"/>
</dbReference>
<dbReference type="Pfam" id="PF00004">
    <property type="entry name" value="AAA"/>
    <property type="match status" value="2"/>
</dbReference>
<dbReference type="Pfam" id="PF02933">
    <property type="entry name" value="CDC48_2"/>
    <property type="match status" value="1"/>
</dbReference>
<keyword evidence="3" id="KW-0547">Nucleotide-binding</keyword>
<dbReference type="FunFam" id="3.40.50.300:FF:000012">
    <property type="entry name" value="Transitional endoplasmic reticulum ATPase"/>
    <property type="match status" value="1"/>
</dbReference>
<protein>
    <submittedName>
        <fullName evidence="7">AAA family ATPase</fullName>
    </submittedName>
</protein>